<proteinExistence type="predicted"/>
<reference evidence="2" key="1">
    <citation type="submission" date="2020-11" db="EMBL/GenBank/DDBJ databases">
        <authorList>
            <consortium name="DOE Joint Genome Institute"/>
            <person name="Ahrendt S."/>
            <person name="Riley R."/>
            <person name="Andreopoulos W."/>
            <person name="Labutti K."/>
            <person name="Pangilinan J."/>
            <person name="Ruiz-Duenas F.J."/>
            <person name="Barrasa J.M."/>
            <person name="Sanchez-Garcia M."/>
            <person name="Camarero S."/>
            <person name="Miyauchi S."/>
            <person name="Serrano A."/>
            <person name="Linde D."/>
            <person name="Babiker R."/>
            <person name="Drula E."/>
            <person name="Ayuso-Fernandez I."/>
            <person name="Pacheco R."/>
            <person name="Padilla G."/>
            <person name="Ferreira P."/>
            <person name="Barriuso J."/>
            <person name="Kellner H."/>
            <person name="Castanera R."/>
            <person name="Alfaro M."/>
            <person name="Ramirez L."/>
            <person name="Pisabarro A.G."/>
            <person name="Kuo A."/>
            <person name="Tritt A."/>
            <person name="Lipzen A."/>
            <person name="He G."/>
            <person name="Yan M."/>
            <person name="Ng V."/>
            <person name="Cullen D."/>
            <person name="Martin F."/>
            <person name="Rosso M.-N."/>
            <person name="Henrissat B."/>
            <person name="Hibbett D."/>
            <person name="Martinez A.T."/>
            <person name="Grigoriev I.V."/>
        </authorList>
    </citation>
    <scope>NUCLEOTIDE SEQUENCE</scope>
    <source>
        <strain evidence="2">AH 40177</strain>
    </source>
</reference>
<keyword evidence="1" id="KW-0812">Transmembrane</keyword>
<name>A0A9P5PDA9_9AGAR</name>
<keyword evidence="1" id="KW-0472">Membrane</keyword>
<evidence type="ECO:0000313" key="2">
    <source>
        <dbReference type="EMBL" id="KAF9063539.1"/>
    </source>
</evidence>
<dbReference type="EMBL" id="JADNRY010000144">
    <property type="protein sequence ID" value="KAF9063539.1"/>
    <property type="molecule type" value="Genomic_DNA"/>
</dbReference>
<keyword evidence="3" id="KW-1185">Reference proteome</keyword>
<gene>
    <name evidence="2" type="ORF">BDP27DRAFT_1367937</name>
</gene>
<evidence type="ECO:0000313" key="3">
    <source>
        <dbReference type="Proteomes" id="UP000772434"/>
    </source>
</evidence>
<comment type="caution">
    <text evidence="2">The sequence shown here is derived from an EMBL/GenBank/DDBJ whole genome shotgun (WGS) entry which is preliminary data.</text>
</comment>
<dbReference type="AlphaFoldDB" id="A0A9P5PDA9"/>
<accession>A0A9P5PDA9</accession>
<feature type="transmembrane region" description="Helical" evidence="1">
    <location>
        <begin position="26"/>
        <end position="52"/>
    </location>
</feature>
<protein>
    <submittedName>
        <fullName evidence="2">Uncharacterized protein</fullName>
    </submittedName>
</protein>
<organism evidence="2 3">
    <name type="scientific">Rhodocollybia butyracea</name>
    <dbReference type="NCBI Taxonomy" id="206335"/>
    <lineage>
        <taxon>Eukaryota</taxon>
        <taxon>Fungi</taxon>
        <taxon>Dikarya</taxon>
        <taxon>Basidiomycota</taxon>
        <taxon>Agaricomycotina</taxon>
        <taxon>Agaricomycetes</taxon>
        <taxon>Agaricomycetidae</taxon>
        <taxon>Agaricales</taxon>
        <taxon>Marasmiineae</taxon>
        <taxon>Omphalotaceae</taxon>
        <taxon>Rhodocollybia</taxon>
    </lineage>
</organism>
<keyword evidence="1" id="KW-1133">Transmembrane helix</keyword>
<sequence length="271" mass="29555">MGLRPLQLRMELRLLRLGLKLLQQELGLGFVVGHLVVGAVYTPLLLLGWLLGNRLLWRYFERLAGMQDGRDTAEAHRHLSDSHEALIALVETGEFDIQMLGQEGFEGVLSINRGARLAVGRPLAATPFVFWLGVSEEDIGKQVASLAFDTIGVDQTLGGCTGGWNVQVGVPAGQGVDGVAVVLEEVSSKTDRQQVSEVDGAKHGLRDSAEQMAEARYELLKAISCARVGARMALDIWIIAMRLQRRRVNYSEYSLGLLKGTLCLATSEMSA</sequence>
<evidence type="ECO:0000256" key="1">
    <source>
        <dbReference type="SAM" id="Phobius"/>
    </source>
</evidence>
<dbReference type="Proteomes" id="UP000772434">
    <property type="component" value="Unassembled WGS sequence"/>
</dbReference>